<evidence type="ECO:0000256" key="1">
    <source>
        <dbReference type="SAM" id="Phobius"/>
    </source>
</evidence>
<feature type="transmembrane region" description="Helical" evidence="1">
    <location>
        <begin position="92"/>
        <end position="113"/>
    </location>
</feature>
<accession>A0A2H6NHV7</accession>
<organism evidence="2">
    <name type="scientific">Micrurus carvalhoi</name>
    <dbReference type="NCBI Taxonomy" id="3147026"/>
    <lineage>
        <taxon>Eukaryota</taxon>
        <taxon>Metazoa</taxon>
        <taxon>Chordata</taxon>
        <taxon>Craniata</taxon>
        <taxon>Vertebrata</taxon>
        <taxon>Euteleostomi</taxon>
        <taxon>Lepidosauria</taxon>
        <taxon>Squamata</taxon>
        <taxon>Bifurcata</taxon>
        <taxon>Unidentata</taxon>
        <taxon>Episquamata</taxon>
        <taxon>Toxicofera</taxon>
        <taxon>Serpentes</taxon>
        <taxon>Colubroidea</taxon>
        <taxon>Elapidae</taxon>
        <taxon>Elapinae</taxon>
        <taxon>Micrurus</taxon>
    </lineage>
</organism>
<keyword evidence="1" id="KW-1133">Transmembrane helix</keyword>
<evidence type="ECO:0000313" key="2">
    <source>
        <dbReference type="EMBL" id="LAA32877.1"/>
    </source>
</evidence>
<protein>
    <submittedName>
        <fullName evidence="2">Uncharacterized protein</fullName>
    </submittedName>
</protein>
<reference evidence="2" key="2">
    <citation type="submission" date="2017-12" db="EMBL/GenBank/DDBJ databases">
        <title>Coralsnake Venomics: Analyses of Venom Gland Transcriptomes and Proteomes of Six Brazilian Taxa.</title>
        <authorList>
            <person name="Aird S.D."/>
            <person name="Jorge da Silva N."/>
            <person name="Qiu L."/>
            <person name="Villar-Briones A."/>
            <person name="Aparecida-Saddi V."/>
            <person name="Campos-Telles M.P."/>
            <person name="Grau M."/>
            <person name="Mikheyev A.S."/>
        </authorList>
    </citation>
    <scope>NUCLEOTIDE SEQUENCE</scope>
    <source>
        <tissue evidence="2">Venom_gland</tissue>
    </source>
</reference>
<keyword evidence="1" id="KW-0472">Membrane</keyword>
<dbReference type="EMBL" id="IACI01103062">
    <property type="protein sequence ID" value="LAA32877.1"/>
    <property type="molecule type" value="Transcribed_RNA"/>
</dbReference>
<dbReference type="EMBL" id="IACI01103061">
    <property type="protein sequence ID" value="LAA32875.1"/>
    <property type="molecule type" value="Transcribed_RNA"/>
</dbReference>
<keyword evidence="1" id="KW-0812">Transmembrane</keyword>
<sequence>MSMCLDLKPFVNSGILLRTRKLGCPNLLCHLWMHLSMNYWWDSGQDCLWLQAFILLVNVELLKNIFIFSILYIKIVFACLSIQTKFKSCFNVFHFFNFHVLGVTIYLGLIQVACRLKINE</sequence>
<dbReference type="AlphaFoldDB" id="A0A2H6NHV7"/>
<name>A0A2H6NHV7_9SAUR</name>
<reference evidence="2" key="1">
    <citation type="submission" date="2017-07" db="EMBL/GenBank/DDBJ databases">
        <authorList>
            <person name="Mikheyev A."/>
            <person name="Grau M."/>
        </authorList>
    </citation>
    <scope>NUCLEOTIDE SEQUENCE</scope>
    <source>
        <tissue evidence="2">Venom_gland</tissue>
    </source>
</reference>
<dbReference type="EMBL" id="IACI01103063">
    <property type="protein sequence ID" value="LAA32878.1"/>
    <property type="molecule type" value="Transcribed_RNA"/>
</dbReference>
<proteinExistence type="predicted"/>